<evidence type="ECO:0000313" key="2">
    <source>
        <dbReference type="EMBL" id="MBB4266681.1"/>
    </source>
</evidence>
<comment type="caution">
    <text evidence="2">The sequence shown here is derived from an EMBL/GenBank/DDBJ whole genome shotgun (WGS) entry which is preliminary data.</text>
</comment>
<organism evidence="2 3">
    <name type="scientific">Roseospira visakhapatnamensis</name>
    <dbReference type="NCBI Taxonomy" id="390880"/>
    <lineage>
        <taxon>Bacteria</taxon>
        <taxon>Pseudomonadati</taxon>
        <taxon>Pseudomonadota</taxon>
        <taxon>Alphaproteobacteria</taxon>
        <taxon>Rhodospirillales</taxon>
        <taxon>Rhodospirillaceae</taxon>
        <taxon>Roseospira</taxon>
    </lineage>
</organism>
<evidence type="ECO:0000313" key="3">
    <source>
        <dbReference type="Proteomes" id="UP000554286"/>
    </source>
</evidence>
<feature type="transmembrane region" description="Helical" evidence="1">
    <location>
        <begin position="370"/>
        <end position="390"/>
    </location>
</feature>
<sequence length="408" mass="44855">MERLTFDDLLAIYRKTAFHVSTDAERADPAAEITGDLTVETGAILATLARIESDDQAARDSNIHLEHEIANVRVGDVVPVAMKSPRLALGVLARDLDDLLRTRKARICRPPRYFIVSGRSEASDAHPPPLIARYGLVLELVGVLAEAAFLDRDDQCLLFLDGGRIRVPVNYHQGDLEGLDLDALTALLGLFQSDLHRDERLSILARSAREMMAPHPAPARFRHLLAHLEDLEARVRDGYRLFAAAFSYDRIRSQMEKEAADTVARIHKTVTDIQGQMLGIPVATVIAATQMKPATGCGAVALGNLAVLVGVVIFAVLLFVALRNQWLTLETIANDVSRQTERMNKEHADIRRQFADLYEKVEDRLSWHRWVLGILAGIAVAGLVLAIWAFAVLTPIDMGTCLAGALSG</sequence>
<proteinExistence type="predicted"/>
<feature type="transmembrane region" description="Helical" evidence="1">
    <location>
        <begin position="299"/>
        <end position="322"/>
    </location>
</feature>
<keyword evidence="1" id="KW-0472">Membrane</keyword>
<dbReference type="EMBL" id="JACIGK010000016">
    <property type="protein sequence ID" value="MBB4266681.1"/>
    <property type="molecule type" value="Genomic_DNA"/>
</dbReference>
<name>A0A7W6RDR0_9PROT</name>
<accession>A0A7W6RDR0</accession>
<keyword evidence="1" id="KW-0812">Transmembrane</keyword>
<dbReference type="AlphaFoldDB" id="A0A7W6RDR0"/>
<dbReference type="Proteomes" id="UP000554286">
    <property type="component" value="Unassembled WGS sequence"/>
</dbReference>
<gene>
    <name evidence="2" type="ORF">GGD89_002314</name>
</gene>
<protein>
    <submittedName>
        <fullName evidence="2">Uncharacterized protein</fullName>
    </submittedName>
</protein>
<keyword evidence="3" id="KW-1185">Reference proteome</keyword>
<reference evidence="2 3" key="1">
    <citation type="submission" date="2020-08" db="EMBL/GenBank/DDBJ databases">
        <title>Genome sequencing of Purple Non-Sulfur Bacteria from various extreme environments.</title>
        <authorList>
            <person name="Mayer M."/>
        </authorList>
    </citation>
    <scope>NUCLEOTIDE SEQUENCE [LARGE SCALE GENOMIC DNA]</scope>
    <source>
        <strain evidence="2 3">JA131</strain>
    </source>
</reference>
<dbReference type="RefSeq" id="WP_184045345.1">
    <property type="nucleotide sequence ID" value="NZ_JACIGK010000016.1"/>
</dbReference>
<keyword evidence="1" id="KW-1133">Transmembrane helix</keyword>
<evidence type="ECO:0000256" key="1">
    <source>
        <dbReference type="SAM" id="Phobius"/>
    </source>
</evidence>